<feature type="transmembrane region" description="Helical" evidence="5">
    <location>
        <begin position="62"/>
        <end position="79"/>
    </location>
</feature>
<comment type="subcellular location">
    <subcellularLocation>
        <location evidence="1">Membrane</location>
        <topology evidence="1">Multi-pass membrane protein</topology>
    </subcellularLocation>
</comment>
<evidence type="ECO:0000256" key="5">
    <source>
        <dbReference type="SAM" id="Phobius"/>
    </source>
</evidence>
<protein>
    <submittedName>
        <fullName evidence="6">Uncharacterized protein</fullName>
    </submittedName>
</protein>
<evidence type="ECO:0000256" key="4">
    <source>
        <dbReference type="ARBA" id="ARBA00023136"/>
    </source>
</evidence>
<dbReference type="EMBL" id="UINC01209972">
    <property type="protein sequence ID" value="SVE33223.1"/>
    <property type="molecule type" value="Genomic_DNA"/>
</dbReference>
<dbReference type="GO" id="GO:0016020">
    <property type="term" value="C:membrane"/>
    <property type="evidence" value="ECO:0007669"/>
    <property type="project" value="UniProtKB-SubCell"/>
</dbReference>
<dbReference type="SMART" id="SM00679">
    <property type="entry name" value="CTNS"/>
    <property type="match status" value="1"/>
</dbReference>
<dbReference type="AlphaFoldDB" id="A0A383CMF4"/>
<sequence>MSLTLLLGYFAGFLTTVSLVPQVVKMWTTKSADDFSLVMLLIWCTGISCWVVYGVLLNAVPIILWNVSTLLLAVAILIMKLKFKGRYTKELKLLLNKKPQVKELK</sequence>
<feature type="transmembrane region" description="Helical" evidence="5">
    <location>
        <begin position="6"/>
        <end position="24"/>
    </location>
</feature>
<keyword evidence="2 5" id="KW-0812">Transmembrane</keyword>
<evidence type="ECO:0000256" key="2">
    <source>
        <dbReference type="ARBA" id="ARBA00022692"/>
    </source>
</evidence>
<accession>A0A383CMF4</accession>
<dbReference type="GO" id="GO:0051119">
    <property type="term" value="F:sugar transmembrane transporter activity"/>
    <property type="evidence" value="ECO:0007669"/>
    <property type="project" value="InterPro"/>
</dbReference>
<name>A0A383CMF4_9ZZZZ</name>
<feature type="non-terminal residue" evidence="6">
    <location>
        <position position="105"/>
    </location>
</feature>
<keyword evidence="4 5" id="KW-0472">Membrane</keyword>
<dbReference type="Gene3D" id="1.20.1280.290">
    <property type="match status" value="1"/>
</dbReference>
<dbReference type="NCBIfam" id="NF037968">
    <property type="entry name" value="SemiSWEET_2"/>
    <property type="match status" value="1"/>
</dbReference>
<feature type="transmembrane region" description="Helical" evidence="5">
    <location>
        <begin position="36"/>
        <end position="56"/>
    </location>
</feature>
<organism evidence="6">
    <name type="scientific">marine metagenome</name>
    <dbReference type="NCBI Taxonomy" id="408172"/>
    <lineage>
        <taxon>unclassified sequences</taxon>
        <taxon>metagenomes</taxon>
        <taxon>ecological metagenomes</taxon>
    </lineage>
</organism>
<dbReference type="Pfam" id="PF04193">
    <property type="entry name" value="PQ-loop"/>
    <property type="match status" value="1"/>
</dbReference>
<evidence type="ECO:0000313" key="6">
    <source>
        <dbReference type="EMBL" id="SVE33223.1"/>
    </source>
</evidence>
<keyword evidence="3 5" id="KW-1133">Transmembrane helix</keyword>
<dbReference type="InterPro" id="IPR047662">
    <property type="entry name" value="SemiSWEET"/>
</dbReference>
<gene>
    <name evidence="6" type="ORF">METZ01_LOCUS486077</name>
</gene>
<evidence type="ECO:0000256" key="1">
    <source>
        <dbReference type="ARBA" id="ARBA00004141"/>
    </source>
</evidence>
<reference evidence="6" key="1">
    <citation type="submission" date="2018-05" db="EMBL/GenBank/DDBJ databases">
        <authorList>
            <person name="Lanie J.A."/>
            <person name="Ng W.-L."/>
            <person name="Kazmierczak K.M."/>
            <person name="Andrzejewski T.M."/>
            <person name="Davidsen T.M."/>
            <person name="Wayne K.J."/>
            <person name="Tettelin H."/>
            <person name="Glass J.I."/>
            <person name="Rusch D."/>
            <person name="Podicherti R."/>
            <person name="Tsui H.-C.T."/>
            <person name="Winkler M.E."/>
        </authorList>
    </citation>
    <scope>NUCLEOTIDE SEQUENCE</scope>
</reference>
<dbReference type="InterPro" id="IPR006603">
    <property type="entry name" value="PQ-loop_rpt"/>
</dbReference>
<evidence type="ECO:0000256" key="3">
    <source>
        <dbReference type="ARBA" id="ARBA00022989"/>
    </source>
</evidence>
<proteinExistence type="predicted"/>